<evidence type="ECO:0000313" key="2">
    <source>
        <dbReference type="EMBL" id="KAK8072795.1"/>
    </source>
</evidence>
<sequence>MTSNPVPQSPAFEWAELDIPTTPTHSDEEEKRLRNQFQESLCPNHIFLVDMPNKGWHSECVYGLCPEPERKIAMNGDDYRITVGKSAEPGKKTTFYASARHYHVACFALLVDLHNVENVNRLVPLTPATRRYRSSSWEQMVDTGAEHLVWRWRELMYEWNKKWQVITTAEVPALREFDNFGRDSAAYPKLNPAQLSPAKQDYYWENRADYRQYDTFFERFEDAVRWTL</sequence>
<protein>
    <submittedName>
        <fullName evidence="2">Uncharacterized protein</fullName>
    </submittedName>
</protein>
<keyword evidence="3" id="KW-1185">Reference proteome</keyword>
<organism evidence="2 3">
    <name type="scientific">Apiospora saccharicola</name>
    <dbReference type="NCBI Taxonomy" id="335842"/>
    <lineage>
        <taxon>Eukaryota</taxon>
        <taxon>Fungi</taxon>
        <taxon>Dikarya</taxon>
        <taxon>Ascomycota</taxon>
        <taxon>Pezizomycotina</taxon>
        <taxon>Sordariomycetes</taxon>
        <taxon>Xylariomycetidae</taxon>
        <taxon>Amphisphaeriales</taxon>
        <taxon>Apiosporaceae</taxon>
        <taxon>Apiospora</taxon>
    </lineage>
</organism>
<comment type="caution">
    <text evidence="2">The sequence shown here is derived from an EMBL/GenBank/DDBJ whole genome shotgun (WGS) entry which is preliminary data.</text>
</comment>
<dbReference type="Proteomes" id="UP001446871">
    <property type="component" value="Unassembled WGS sequence"/>
</dbReference>
<feature type="region of interest" description="Disordered" evidence="1">
    <location>
        <begin position="1"/>
        <end position="31"/>
    </location>
</feature>
<reference evidence="2 3" key="1">
    <citation type="submission" date="2023-01" db="EMBL/GenBank/DDBJ databases">
        <title>Analysis of 21 Apiospora genomes using comparative genomics revels a genus with tremendous synthesis potential of carbohydrate active enzymes and secondary metabolites.</title>
        <authorList>
            <person name="Sorensen T."/>
        </authorList>
    </citation>
    <scope>NUCLEOTIDE SEQUENCE [LARGE SCALE GENOMIC DNA]</scope>
    <source>
        <strain evidence="2 3">CBS 83171</strain>
    </source>
</reference>
<proteinExistence type="predicted"/>
<name>A0ABR1VNI1_9PEZI</name>
<dbReference type="EMBL" id="JAQQWM010000003">
    <property type="protein sequence ID" value="KAK8072795.1"/>
    <property type="molecule type" value="Genomic_DNA"/>
</dbReference>
<evidence type="ECO:0000313" key="3">
    <source>
        <dbReference type="Proteomes" id="UP001446871"/>
    </source>
</evidence>
<gene>
    <name evidence="2" type="ORF">PG996_006143</name>
</gene>
<evidence type="ECO:0000256" key="1">
    <source>
        <dbReference type="SAM" id="MobiDB-lite"/>
    </source>
</evidence>
<accession>A0ABR1VNI1</accession>